<gene>
    <name evidence="2" type="ORF">D623_10021070</name>
</gene>
<dbReference type="EMBL" id="KE164153">
    <property type="protein sequence ID" value="EPQ15493.1"/>
    <property type="molecule type" value="Genomic_DNA"/>
</dbReference>
<dbReference type="Proteomes" id="UP000052978">
    <property type="component" value="Unassembled WGS sequence"/>
</dbReference>
<feature type="region of interest" description="Disordered" evidence="1">
    <location>
        <begin position="13"/>
        <end position="76"/>
    </location>
</feature>
<name>S7PX15_MYOBR</name>
<evidence type="ECO:0000256" key="1">
    <source>
        <dbReference type="SAM" id="MobiDB-lite"/>
    </source>
</evidence>
<organism evidence="2 3">
    <name type="scientific">Myotis brandtii</name>
    <name type="common">Brandt's bat</name>
    <dbReference type="NCBI Taxonomy" id="109478"/>
    <lineage>
        <taxon>Eukaryota</taxon>
        <taxon>Metazoa</taxon>
        <taxon>Chordata</taxon>
        <taxon>Craniata</taxon>
        <taxon>Vertebrata</taxon>
        <taxon>Euteleostomi</taxon>
        <taxon>Mammalia</taxon>
        <taxon>Eutheria</taxon>
        <taxon>Laurasiatheria</taxon>
        <taxon>Chiroptera</taxon>
        <taxon>Yangochiroptera</taxon>
        <taxon>Vespertilionidae</taxon>
        <taxon>Myotis</taxon>
    </lineage>
</organism>
<evidence type="ECO:0000313" key="2">
    <source>
        <dbReference type="EMBL" id="EPQ15493.1"/>
    </source>
</evidence>
<protein>
    <submittedName>
        <fullName evidence="2">Uncharacterized protein</fullName>
    </submittedName>
</protein>
<dbReference type="AlphaFoldDB" id="S7PX15"/>
<reference evidence="2 3" key="1">
    <citation type="journal article" date="2013" name="Nat. Commun.">
        <title>Genome analysis reveals insights into physiology and longevity of the Brandt's bat Myotis brandtii.</title>
        <authorList>
            <person name="Seim I."/>
            <person name="Fang X."/>
            <person name="Xiong Z."/>
            <person name="Lobanov A.V."/>
            <person name="Huang Z."/>
            <person name="Ma S."/>
            <person name="Feng Y."/>
            <person name="Turanov A.A."/>
            <person name="Zhu Y."/>
            <person name="Lenz T.L."/>
            <person name="Gerashchenko M.V."/>
            <person name="Fan D."/>
            <person name="Hee Yim S."/>
            <person name="Yao X."/>
            <person name="Jordan D."/>
            <person name="Xiong Y."/>
            <person name="Ma Y."/>
            <person name="Lyapunov A.N."/>
            <person name="Chen G."/>
            <person name="Kulakova O.I."/>
            <person name="Sun Y."/>
            <person name="Lee S.G."/>
            <person name="Bronson R.T."/>
            <person name="Moskalev A.A."/>
            <person name="Sunyaev S.R."/>
            <person name="Zhang G."/>
            <person name="Krogh A."/>
            <person name="Wang J."/>
            <person name="Gladyshev V.N."/>
        </authorList>
    </citation>
    <scope>NUCLEOTIDE SEQUENCE [LARGE SCALE GENOMIC DNA]</scope>
</reference>
<evidence type="ECO:0000313" key="3">
    <source>
        <dbReference type="Proteomes" id="UP000052978"/>
    </source>
</evidence>
<accession>S7PX15</accession>
<sequence>MYGWHSQQMGAIRLGASPAQHQHLPGRSLLPSAALPRPCQSWDGRGGSLGINPWYDSTPRERSSHLPSASASGPRGYSVQRVMWAKSLISGQYRTGGKKEG</sequence>
<proteinExistence type="predicted"/>
<keyword evidence="3" id="KW-1185">Reference proteome</keyword>